<feature type="domain" description="ATP-grasp" evidence="6">
    <location>
        <begin position="111"/>
        <end position="330"/>
    </location>
</feature>
<dbReference type="InterPro" id="IPR011761">
    <property type="entry name" value="ATP-grasp"/>
</dbReference>
<dbReference type="EMBL" id="CP002772">
    <property type="protein sequence ID" value="AEG17472.1"/>
    <property type="molecule type" value="Genomic_DNA"/>
</dbReference>
<comment type="catalytic activity">
    <reaction evidence="5">
        <text>hydrogencarbonate + NH4(+) + 2 ATP = carbamoyl phosphate + 2 ADP + phosphate + 2 H(+)</text>
        <dbReference type="Rhea" id="RHEA:18029"/>
        <dbReference type="ChEBI" id="CHEBI:15378"/>
        <dbReference type="ChEBI" id="CHEBI:17544"/>
        <dbReference type="ChEBI" id="CHEBI:28938"/>
        <dbReference type="ChEBI" id="CHEBI:30616"/>
        <dbReference type="ChEBI" id="CHEBI:43474"/>
        <dbReference type="ChEBI" id="CHEBI:58228"/>
        <dbReference type="ChEBI" id="CHEBI:456216"/>
        <dbReference type="EC" id="6.3.4.16"/>
    </reaction>
</comment>
<dbReference type="AlphaFoldDB" id="F6D450"/>
<evidence type="ECO:0000256" key="4">
    <source>
        <dbReference type="ARBA" id="ARBA00022840"/>
    </source>
</evidence>
<dbReference type="InterPro" id="IPR013815">
    <property type="entry name" value="ATP_grasp_subdomain_1"/>
</dbReference>
<dbReference type="STRING" id="868131.MSWAN_0432"/>
<dbReference type="GO" id="GO:0030145">
    <property type="term" value="F:manganese ion binding"/>
    <property type="evidence" value="ECO:0007669"/>
    <property type="project" value="UniProtKB-UniRule"/>
</dbReference>
<reference evidence="7 8" key="1">
    <citation type="journal article" date="2014" name="Int. J. Syst. Evol. Microbiol.">
        <title>Methanobacterium paludis sp. nov. and a novel strain of Methanobacterium lacus isolated from northern peatlands.</title>
        <authorList>
            <person name="Cadillo-Quiroz H."/>
            <person name="Brauer S.L."/>
            <person name="Goodson N."/>
            <person name="Yavitt J.B."/>
            <person name="Zinder S.H."/>
        </authorList>
    </citation>
    <scope>NUCLEOTIDE SEQUENCE [LARGE SCALE GENOMIC DNA]</scope>
    <source>
        <strain evidence="8">DSM 25820 / JCM 18151 / SWAN1</strain>
    </source>
</reference>
<dbReference type="PANTHER" id="PTHR43055:SF1">
    <property type="entry name" value="FORMATE-DEPENDENT PHOSPHORIBOSYLGLYCINAMIDE FORMYLTRANSFERASE"/>
    <property type="match status" value="1"/>
</dbReference>
<evidence type="ECO:0000259" key="6">
    <source>
        <dbReference type="PROSITE" id="PS50975"/>
    </source>
</evidence>
<evidence type="ECO:0000313" key="8">
    <source>
        <dbReference type="Proteomes" id="UP000009231"/>
    </source>
</evidence>
<accession>F6D450</accession>
<dbReference type="GO" id="GO:0004087">
    <property type="term" value="F:carbamoyl-phosphate synthase (ammonia) activity"/>
    <property type="evidence" value="ECO:0007669"/>
    <property type="project" value="UniProtKB-UniRule"/>
</dbReference>
<keyword evidence="8" id="KW-1185">Reference proteome</keyword>
<gene>
    <name evidence="7" type="ordered locus">MSWAN_0432</name>
</gene>
<comment type="function">
    <text evidence="5">Catalyzes the synthesis of carbamoyl phosphate from ATP, ammonium and bicarbonate. Proceeds via a three-step mechanism, i.e. the phosphorylation of hydrogencarbonate to carboxyphosphate, a nucleophilic attack of ammonia on carboxyphosphate yielding carbamate, and the phosphorylation of carbamate forming carbamoyl phosphate.</text>
</comment>
<dbReference type="eggNOG" id="arCOG01596">
    <property type="taxonomic scope" value="Archaea"/>
</dbReference>
<keyword evidence="5" id="KW-0464">Manganese</keyword>
<dbReference type="HAMAP" id="MF_02221">
    <property type="entry name" value="CPSase"/>
    <property type="match status" value="1"/>
</dbReference>
<evidence type="ECO:0000313" key="7">
    <source>
        <dbReference type="EMBL" id="AEG17472.1"/>
    </source>
</evidence>
<keyword evidence="3 5" id="KW-0547">Nucleotide-binding</keyword>
<dbReference type="PROSITE" id="PS50975">
    <property type="entry name" value="ATP_GRASP"/>
    <property type="match status" value="1"/>
</dbReference>
<dbReference type="HOGENOM" id="CLU_734905_0_0_2"/>
<dbReference type="InterPro" id="IPR005479">
    <property type="entry name" value="CPAse_ATP-bd"/>
</dbReference>
<comment type="similarity">
    <text evidence="5">Belongs to the small carbamoyl-phosphate synthase family.</text>
</comment>
<evidence type="ECO:0000256" key="1">
    <source>
        <dbReference type="ARBA" id="ARBA00001936"/>
    </source>
</evidence>
<dbReference type="Gene3D" id="3.30.470.20">
    <property type="entry name" value="ATP-grasp fold, B domain"/>
    <property type="match status" value="1"/>
</dbReference>
<keyword evidence="5" id="KW-0479">Metal-binding</keyword>
<keyword evidence="2 5" id="KW-0436">Ligase</keyword>
<dbReference type="GeneID" id="10667916"/>
<proteinExistence type="inferred from homology"/>
<evidence type="ECO:0000256" key="3">
    <source>
        <dbReference type="ARBA" id="ARBA00022741"/>
    </source>
</evidence>
<dbReference type="RefSeq" id="WP_013824974.1">
    <property type="nucleotide sequence ID" value="NC_015574.1"/>
</dbReference>
<comment type="cofactor">
    <cofactor evidence="1">
        <name>Mn(2+)</name>
        <dbReference type="ChEBI" id="CHEBI:29035"/>
    </cofactor>
</comment>
<dbReference type="GO" id="GO:0005829">
    <property type="term" value="C:cytosol"/>
    <property type="evidence" value="ECO:0007669"/>
    <property type="project" value="TreeGrafter"/>
</dbReference>
<evidence type="ECO:0000256" key="5">
    <source>
        <dbReference type="HAMAP-Rule" id="MF_02221"/>
    </source>
</evidence>
<evidence type="ECO:0000256" key="2">
    <source>
        <dbReference type="ARBA" id="ARBA00022598"/>
    </source>
</evidence>
<keyword evidence="4 5" id="KW-0067">ATP-binding</keyword>
<protein>
    <recommendedName>
        <fullName evidence="5">Carbamoyl-phosphate synthase</fullName>
        <ecNumber evidence="5">6.3.4.16</ecNumber>
    </recommendedName>
    <alternativeName>
        <fullName evidence="5">Carbamoyl phosphate synthetase</fullName>
        <shortName evidence="5">CPSase</shortName>
    </alternativeName>
</protein>
<dbReference type="SUPFAM" id="SSF56059">
    <property type="entry name" value="Glutathione synthetase ATP-binding domain-like"/>
    <property type="match status" value="1"/>
</dbReference>
<comment type="caution">
    <text evidence="5">Lacks conserved residue(s) required for the propagation of feature annotation.</text>
</comment>
<dbReference type="Gene3D" id="3.30.1490.20">
    <property type="entry name" value="ATP-grasp fold, A domain"/>
    <property type="match status" value="1"/>
</dbReference>
<organism evidence="7 8">
    <name type="scientific">Methanobacterium paludis (strain DSM 25820 / JCM 18151 / SWAN1)</name>
    <dbReference type="NCBI Taxonomy" id="868131"/>
    <lineage>
        <taxon>Archaea</taxon>
        <taxon>Methanobacteriati</taxon>
        <taxon>Methanobacteriota</taxon>
        <taxon>Methanomada group</taxon>
        <taxon>Methanobacteria</taxon>
        <taxon>Methanobacteriales</taxon>
        <taxon>Methanobacteriaceae</taxon>
        <taxon>Methanobacterium</taxon>
    </lineage>
</organism>
<dbReference type="Pfam" id="PF02786">
    <property type="entry name" value="CPSase_L_D2"/>
    <property type="match status" value="1"/>
</dbReference>
<dbReference type="InterPro" id="IPR043673">
    <property type="entry name" value="CPSase_Archaea"/>
</dbReference>
<sequence>MKILFIGARLFDDVALYAEKKGITTILTESNKKSSNLKLADSYYIVSRGMEEPKEIALKEDVDAIIPLIGVDGPLREIAKMKEELERVYGLPVITSGVAATSISGDKIKTKEFLTANGIKTPQFSKISEKISIPESNPPHSEKAFKSLKNDNSQNISTKEYLKTHLPLVLKQAEGQGGSGVKVASSPSDIDNYFEEVGNDLEETFLEKFIDGIEVSIEVLRYNNKSVPLVPVYKGNTTLEGIHPLNKVKKAPLEIDGINNQQNNQNIRELADKIANLVGVEGTVDIDLIFDKETKQNYVIEMNTRPSGTRYITAASTGINPVQELVNMALGEWDARKLKKMMKSFSALEIPVGSYESNRNNYKFRDFPEENSWIVHGPANYERVTIRGKTCQDALKNVRNLNINFKI</sequence>
<dbReference type="PANTHER" id="PTHR43055">
    <property type="entry name" value="FORMATE-DEPENDENT PHOSPHORIBOSYLGLYCINAMIDE FORMYLTRANSFERASE"/>
    <property type="match status" value="1"/>
</dbReference>
<keyword evidence="5" id="KW-0460">Magnesium</keyword>
<dbReference type="Gene3D" id="3.40.50.20">
    <property type="match status" value="1"/>
</dbReference>
<dbReference type="GO" id="GO:0005524">
    <property type="term" value="F:ATP binding"/>
    <property type="evidence" value="ECO:0007669"/>
    <property type="project" value="UniProtKB-UniRule"/>
</dbReference>
<dbReference type="EC" id="6.3.4.16" evidence="5"/>
<dbReference type="GO" id="GO:0000287">
    <property type="term" value="F:magnesium ion binding"/>
    <property type="evidence" value="ECO:0007669"/>
    <property type="project" value="UniProtKB-UniRule"/>
</dbReference>
<name>F6D450_METPW</name>
<comment type="cofactor">
    <cofactor evidence="5">
        <name>Mg(2+)</name>
        <dbReference type="ChEBI" id="CHEBI:18420"/>
    </cofactor>
    <cofactor evidence="5">
        <name>Mn(2+)</name>
        <dbReference type="ChEBI" id="CHEBI:29035"/>
    </cofactor>
    <text evidence="5">Binds 2 magnesium or manganese ions per subunit.</text>
</comment>
<dbReference type="OrthoDB" id="11959at2157"/>
<dbReference type="Proteomes" id="UP000009231">
    <property type="component" value="Chromosome"/>
</dbReference>
<dbReference type="KEGG" id="mew:MSWAN_0432"/>